<name>A0ABR4C1B8_9HELO</name>
<organism evidence="8 9">
    <name type="scientific">Oculimacula yallundae</name>
    <dbReference type="NCBI Taxonomy" id="86028"/>
    <lineage>
        <taxon>Eukaryota</taxon>
        <taxon>Fungi</taxon>
        <taxon>Dikarya</taxon>
        <taxon>Ascomycota</taxon>
        <taxon>Pezizomycotina</taxon>
        <taxon>Leotiomycetes</taxon>
        <taxon>Helotiales</taxon>
        <taxon>Ploettnerulaceae</taxon>
        <taxon>Oculimacula</taxon>
    </lineage>
</organism>
<accession>A0ABR4C1B8</accession>
<dbReference type="InterPro" id="IPR050749">
    <property type="entry name" value="Glycosyl_Hydrolase_47"/>
</dbReference>
<evidence type="ECO:0000256" key="3">
    <source>
        <dbReference type="ARBA" id="ARBA00007658"/>
    </source>
</evidence>
<dbReference type="SUPFAM" id="SSF48225">
    <property type="entry name" value="Seven-hairpin glycosidases"/>
    <property type="match status" value="1"/>
</dbReference>
<dbReference type="PRINTS" id="PR00747">
    <property type="entry name" value="GLYHDRLASE47"/>
</dbReference>
<comment type="cofactor">
    <cofactor evidence="1">
        <name>Ca(2+)</name>
        <dbReference type="ChEBI" id="CHEBI:29108"/>
    </cofactor>
</comment>
<evidence type="ECO:0000256" key="6">
    <source>
        <dbReference type="RuleBase" id="RU361193"/>
    </source>
</evidence>
<sequence length="588" mass="66841">MMSRWRSSFVLVAVFLILIFWLRPLHTFLATDDHRTENYPLQTASNGNFQWATITQQFPVTSFKDLPTGVPKHIPKIQHTFVKETSSERATRLARLSAVKGNFTHAWSAYKKHAWLRDEVKPISGKSDDPFGGWAATLVDSLDTLWIMDMKDEFKEAVKALSEIDFSTCTLDDLNVFETTIRYLGGFLAANDLSNGKYPILLEKATEICLMLYKAFDTPNRLPVVRWKFKDALAGATQEASDSVLISEPGSLTLEFVRLSQVTGDRRYYDAVMRVMDVFEAQQDKTKLPGLWPVVVNAKDSDFTGHGGFTIGGMADSLYEYLPKTHLILGGATQQYRRMYEFSLVAMKRNIFYRPMTSNGEDIRLAGNVDSDGHTPFLELRTDPQMQHLSCFAGGMVAIGAKIFENPDDMSLAKKLVEGCLWAYEVMPLGIMPEILHTVRCSDEKNCPWDEKKWHEEVNSAHLGPESIEAKIQNHRLRPGVVKVDDARYILRPEAIESVFILYRITGDPSLRERAWNMFNTIIEHTLTDLAHAGLDDCTVQNPPKADRMESFWLAETLKYFYLIFSEPGLVSLDEYVLNTEAHPLRRP</sequence>
<comment type="caution">
    <text evidence="8">The sequence shown here is derived from an EMBL/GenBank/DDBJ whole genome shotgun (WGS) entry which is preliminary data.</text>
</comment>
<dbReference type="Pfam" id="PF01532">
    <property type="entry name" value="Glyco_hydro_47"/>
    <property type="match status" value="1"/>
</dbReference>
<dbReference type="EMBL" id="JAZHXI010000015">
    <property type="protein sequence ID" value="KAL2063490.1"/>
    <property type="molecule type" value="Genomic_DNA"/>
</dbReference>
<dbReference type="PANTHER" id="PTHR11742:SF49">
    <property type="entry name" value="ALPHA-1,2-MANNOSIDASE"/>
    <property type="match status" value="1"/>
</dbReference>
<keyword evidence="4 6" id="KW-0378">Hydrolase</keyword>
<gene>
    <name evidence="8" type="ORF">VTL71DRAFT_5295</name>
</gene>
<feature type="chain" id="PRO_5045280855" description="alpha-1,2-Mannosidase" evidence="7">
    <location>
        <begin position="28"/>
        <end position="588"/>
    </location>
</feature>
<reference evidence="8 9" key="1">
    <citation type="journal article" date="2024" name="Commun. Biol.">
        <title>Comparative genomic analysis of thermophilic fungi reveals convergent evolutionary adaptations and gene losses.</title>
        <authorList>
            <person name="Steindorff A.S."/>
            <person name="Aguilar-Pontes M.V."/>
            <person name="Robinson A.J."/>
            <person name="Andreopoulos B."/>
            <person name="LaButti K."/>
            <person name="Kuo A."/>
            <person name="Mondo S."/>
            <person name="Riley R."/>
            <person name="Otillar R."/>
            <person name="Haridas S."/>
            <person name="Lipzen A."/>
            <person name="Grimwood J."/>
            <person name="Schmutz J."/>
            <person name="Clum A."/>
            <person name="Reid I.D."/>
            <person name="Moisan M.C."/>
            <person name="Butler G."/>
            <person name="Nguyen T.T.M."/>
            <person name="Dewar K."/>
            <person name="Conant G."/>
            <person name="Drula E."/>
            <person name="Henrissat B."/>
            <person name="Hansel C."/>
            <person name="Singer S."/>
            <person name="Hutchinson M.I."/>
            <person name="de Vries R.P."/>
            <person name="Natvig D.O."/>
            <person name="Powell A.J."/>
            <person name="Tsang A."/>
            <person name="Grigoriev I.V."/>
        </authorList>
    </citation>
    <scope>NUCLEOTIDE SEQUENCE [LARGE SCALE GENOMIC DNA]</scope>
    <source>
        <strain evidence="8 9">CBS 494.80</strain>
    </source>
</reference>
<dbReference type="InterPro" id="IPR001382">
    <property type="entry name" value="Glyco_hydro_47"/>
</dbReference>
<dbReference type="InterPro" id="IPR036026">
    <property type="entry name" value="Seven-hairpin_glycosidases"/>
</dbReference>
<keyword evidence="9" id="KW-1185">Reference proteome</keyword>
<feature type="signal peptide" evidence="7">
    <location>
        <begin position="1"/>
        <end position="27"/>
    </location>
</feature>
<dbReference type="Gene3D" id="1.50.10.10">
    <property type="match status" value="1"/>
</dbReference>
<dbReference type="InterPro" id="IPR012341">
    <property type="entry name" value="6hp_glycosidase-like_sf"/>
</dbReference>
<evidence type="ECO:0000313" key="9">
    <source>
        <dbReference type="Proteomes" id="UP001595075"/>
    </source>
</evidence>
<dbReference type="Proteomes" id="UP001595075">
    <property type="component" value="Unassembled WGS sequence"/>
</dbReference>
<proteinExistence type="inferred from homology"/>
<dbReference type="EC" id="3.2.1.-" evidence="6"/>
<comment type="pathway">
    <text evidence="2">Protein modification; protein glycosylation.</text>
</comment>
<evidence type="ECO:0000256" key="2">
    <source>
        <dbReference type="ARBA" id="ARBA00004922"/>
    </source>
</evidence>
<comment type="similarity">
    <text evidence="3 6">Belongs to the glycosyl hydrolase 47 family.</text>
</comment>
<keyword evidence="5" id="KW-1015">Disulfide bond</keyword>
<keyword evidence="6" id="KW-0326">Glycosidase</keyword>
<evidence type="ECO:0000256" key="7">
    <source>
        <dbReference type="SAM" id="SignalP"/>
    </source>
</evidence>
<dbReference type="PANTHER" id="PTHR11742">
    <property type="entry name" value="MANNOSYL-OLIGOSACCHARIDE ALPHA-1,2-MANNOSIDASE-RELATED"/>
    <property type="match status" value="1"/>
</dbReference>
<keyword evidence="7" id="KW-0732">Signal</keyword>
<evidence type="ECO:0000313" key="8">
    <source>
        <dbReference type="EMBL" id="KAL2063490.1"/>
    </source>
</evidence>
<protein>
    <recommendedName>
        <fullName evidence="6">alpha-1,2-Mannosidase</fullName>
        <ecNumber evidence="6">3.2.1.-</ecNumber>
    </recommendedName>
</protein>
<evidence type="ECO:0000256" key="5">
    <source>
        <dbReference type="ARBA" id="ARBA00023157"/>
    </source>
</evidence>
<evidence type="ECO:0000256" key="4">
    <source>
        <dbReference type="ARBA" id="ARBA00022801"/>
    </source>
</evidence>
<evidence type="ECO:0000256" key="1">
    <source>
        <dbReference type="ARBA" id="ARBA00001913"/>
    </source>
</evidence>